<name>A0A1A9X2Q6_9MUSC</name>
<dbReference type="AlphaFoldDB" id="A0A1A9X2Q6"/>
<keyword evidence="1" id="KW-0472">Membrane</keyword>
<dbReference type="Proteomes" id="UP000091820">
    <property type="component" value="Unassembled WGS sequence"/>
</dbReference>
<evidence type="ECO:0000313" key="3">
    <source>
        <dbReference type="Proteomes" id="UP000091820"/>
    </source>
</evidence>
<organism evidence="2 3">
    <name type="scientific">Glossina brevipalpis</name>
    <dbReference type="NCBI Taxonomy" id="37001"/>
    <lineage>
        <taxon>Eukaryota</taxon>
        <taxon>Metazoa</taxon>
        <taxon>Ecdysozoa</taxon>
        <taxon>Arthropoda</taxon>
        <taxon>Hexapoda</taxon>
        <taxon>Insecta</taxon>
        <taxon>Pterygota</taxon>
        <taxon>Neoptera</taxon>
        <taxon>Endopterygota</taxon>
        <taxon>Diptera</taxon>
        <taxon>Brachycera</taxon>
        <taxon>Muscomorpha</taxon>
        <taxon>Hippoboscoidea</taxon>
        <taxon>Glossinidae</taxon>
        <taxon>Glossina</taxon>
    </lineage>
</organism>
<dbReference type="EnsemblMetazoa" id="GBRI042151-RA">
    <property type="protein sequence ID" value="GBRI042151-PA"/>
    <property type="gene ID" value="GBRI042151"/>
</dbReference>
<protein>
    <submittedName>
        <fullName evidence="2">Uncharacterized protein</fullName>
    </submittedName>
</protein>
<keyword evidence="1" id="KW-0812">Transmembrane</keyword>
<keyword evidence="3" id="KW-1185">Reference proteome</keyword>
<dbReference type="VEuPathDB" id="VectorBase:GBRI042151"/>
<keyword evidence="1" id="KW-1133">Transmembrane helix</keyword>
<accession>A0A1A9X2Q6</accession>
<reference evidence="3" key="1">
    <citation type="submission" date="2014-03" db="EMBL/GenBank/DDBJ databases">
        <authorList>
            <person name="Aksoy S."/>
            <person name="Warren W."/>
            <person name="Wilson R.K."/>
        </authorList>
    </citation>
    <scope>NUCLEOTIDE SEQUENCE [LARGE SCALE GENOMIC DNA]</scope>
    <source>
        <strain evidence="3">IAEA</strain>
    </source>
</reference>
<evidence type="ECO:0000313" key="2">
    <source>
        <dbReference type="EnsemblMetazoa" id="GBRI042151-PA"/>
    </source>
</evidence>
<sequence>MYERKLVVLLITRNMLLYRYCIRRDCRLVSVTTPPTKHTCNLRSIVIKIRLTTSRTEPEWANLIASYLLICAVFLLPASYRFIIRNKKRCFLSKILKTKAFEDIPISETPKTASLKVARSERWDEIIIKTT</sequence>
<proteinExistence type="predicted"/>
<feature type="transmembrane region" description="Helical" evidence="1">
    <location>
        <begin position="64"/>
        <end position="84"/>
    </location>
</feature>
<reference evidence="2" key="2">
    <citation type="submission" date="2020-05" db="UniProtKB">
        <authorList>
            <consortium name="EnsemblMetazoa"/>
        </authorList>
    </citation>
    <scope>IDENTIFICATION</scope>
    <source>
        <strain evidence="2">IAEA</strain>
    </source>
</reference>
<evidence type="ECO:0000256" key="1">
    <source>
        <dbReference type="SAM" id="Phobius"/>
    </source>
</evidence>